<feature type="non-terminal residue" evidence="2">
    <location>
        <position position="1"/>
    </location>
</feature>
<accession>A0A9P8CTV9</accession>
<proteinExistence type="predicted"/>
<evidence type="ECO:0000313" key="2">
    <source>
        <dbReference type="EMBL" id="KAG9319538.1"/>
    </source>
</evidence>
<gene>
    <name evidence="2" type="ORF">KVV02_000089</name>
</gene>
<dbReference type="AlphaFoldDB" id="A0A9P8CTV9"/>
<name>A0A9P8CTV9_MORAP</name>
<dbReference type="Pfam" id="PF08588">
    <property type="entry name" value="Duc1"/>
    <property type="match status" value="1"/>
</dbReference>
<reference evidence="2" key="1">
    <citation type="submission" date="2021-07" db="EMBL/GenBank/DDBJ databases">
        <title>Draft genome of Mortierella alpina, strain LL118, isolated from an aspen leaf litter sample.</title>
        <authorList>
            <person name="Yang S."/>
            <person name="Vinatzer B.A."/>
        </authorList>
    </citation>
    <scope>NUCLEOTIDE SEQUENCE</scope>
    <source>
        <strain evidence="2">LL118</strain>
    </source>
</reference>
<comment type="caution">
    <text evidence="2">The sequence shown here is derived from an EMBL/GenBank/DDBJ whole genome shotgun (WGS) entry which is preliminary data.</text>
</comment>
<dbReference type="PANTHER" id="PTHR34826">
    <property type="entry name" value="UPF0590 PROTEIN C409.17C"/>
    <property type="match status" value="1"/>
</dbReference>
<dbReference type="Proteomes" id="UP000717515">
    <property type="component" value="Unassembled WGS sequence"/>
</dbReference>
<dbReference type="EMBL" id="JAIFTL010000426">
    <property type="protein sequence ID" value="KAG9319538.1"/>
    <property type="molecule type" value="Genomic_DNA"/>
</dbReference>
<sequence>QYWIASPQSPLPTSFVTSQRESMPARIIEHNNIRYRVRVSVGSSRDPKDQRPLNVNDDSDPILIETDEFVGHVTFRIKGQDQIQGYAQGQSKDGLKTVSDSQWFQNAAMTGKGATLLNSLQIGIFERALKLPPLTSIALKFFRTLEPSLQIELQCPKPYFASPLLAVMNTVNVSPAVVKDETGRVYETPEWPSSNGESLTEDTALIVQEDDPKRRLKIGSDSRARRAHFGKSDHLRQHRFKTEHVYGFELYNQFIDCSNLSLKIPGFSVELFKCFNGQPLTYLLRTRDGSLEFLALVVALVPVDELSDV</sequence>
<organism evidence="2 3">
    <name type="scientific">Mortierella alpina</name>
    <name type="common">Oleaginous fungus</name>
    <name type="synonym">Mortierella renispora</name>
    <dbReference type="NCBI Taxonomy" id="64518"/>
    <lineage>
        <taxon>Eukaryota</taxon>
        <taxon>Fungi</taxon>
        <taxon>Fungi incertae sedis</taxon>
        <taxon>Mucoromycota</taxon>
        <taxon>Mortierellomycotina</taxon>
        <taxon>Mortierellomycetes</taxon>
        <taxon>Mortierellales</taxon>
        <taxon>Mortierellaceae</taxon>
        <taxon>Mortierella</taxon>
    </lineage>
</organism>
<dbReference type="PANTHER" id="PTHR34826:SF2">
    <property type="entry name" value="UPF0590 PROTEIN C409.17C"/>
    <property type="match status" value="1"/>
</dbReference>
<dbReference type="InterPro" id="IPR013897">
    <property type="entry name" value="Duc1"/>
</dbReference>
<feature type="domain" description="Domain of unknown function at the cortex 1" evidence="1">
    <location>
        <begin position="36"/>
        <end position="299"/>
    </location>
</feature>
<evidence type="ECO:0000259" key="1">
    <source>
        <dbReference type="Pfam" id="PF08588"/>
    </source>
</evidence>
<protein>
    <recommendedName>
        <fullName evidence="1">Domain of unknown function at the cortex 1 domain-containing protein</fullName>
    </recommendedName>
</protein>
<evidence type="ECO:0000313" key="3">
    <source>
        <dbReference type="Proteomes" id="UP000717515"/>
    </source>
</evidence>